<protein>
    <submittedName>
        <fullName evidence="2">Uncharacterized protein</fullName>
    </submittedName>
</protein>
<organism evidence="1 2">
    <name type="scientific">Panagrolaimus sp. ES5</name>
    <dbReference type="NCBI Taxonomy" id="591445"/>
    <lineage>
        <taxon>Eukaryota</taxon>
        <taxon>Metazoa</taxon>
        <taxon>Ecdysozoa</taxon>
        <taxon>Nematoda</taxon>
        <taxon>Chromadorea</taxon>
        <taxon>Rhabditida</taxon>
        <taxon>Tylenchina</taxon>
        <taxon>Panagrolaimomorpha</taxon>
        <taxon>Panagrolaimoidea</taxon>
        <taxon>Panagrolaimidae</taxon>
        <taxon>Panagrolaimus</taxon>
    </lineage>
</organism>
<proteinExistence type="predicted"/>
<evidence type="ECO:0000313" key="1">
    <source>
        <dbReference type="Proteomes" id="UP000887579"/>
    </source>
</evidence>
<dbReference type="Proteomes" id="UP000887579">
    <property type="component" value="Unplaced"/>
</dbReference>
<dbReference type="WBParaSite" id="ES5_v2.g26587.t1">
    <property type="protein sequence ID" value="ES5_v2.g26587.t1"/>
    <property type="gene ID" value="ES5_v2.g26587"/>
</dbReference>
<evidence type="ECO:0000313" key="2">
    <source>
        <dbReference type="WBParaSite" id="ES5_v2.g26587.t1"/>
    </source>
</evidence>
<reference evidence="2" key="1">
    <citation type="submission" date="2022-11" db="UniProtKB">
        <authorList>
            <consortium name="WormBaseParasite"/>
        </authorList>
    </citation>
    <scope>IDENTIFICATION</scope>
</reference>
<sequence length="155" mass="17175">MLKFVIYFILLSSISTVSCSDPWGWQQPSSTYNYDHSQGEGYGHGQVDKNSYDKAHIDKFEHENAHLNGTAAGFVKGAKTDWANYQYGGEGSRAEGDTFEKSFASTFGNGQNSGHSSGNHHNHAGADGRYFNQKNGRGHSPHYSSIIDENEHDPW</sequence>
<name>A0AC34GAY6_9BILA</name>
<accession>A0AC34GAY6</accession>